<dbReference type="InterPro" id="IPR016181">
    <property type="entry name" value="Acyl_CoA_acyltransferase"/>
</dbReference>
<dbReference type="Proteomes" id="UP001168540">
    <property type="component" value="Unassembled WGS sequence"/>
</dbReference>
<dbReference type="PROSITE" id="PS51186">
    <property type="entry name" value="GNAT"/>
    <property type="match status" value="1"/>
</dbReference>
<evidence type="ECO:0000259" key="3">
    <source>
        <dbReference type="PROSITE" id="PS51186"/>
    </source>
</evidence>
<comment type="caution">
    <text evidence="4">The sequence shown here is derived from an EMBL/GenBank/DDBJ whole genome shotgun (WGS) entry which is preliminary data.</text>
</comment>
<evidence type="ECO:0000256" key="2">
    <source>
        <dbReference type="ARBA" id="ARBA00023315"/>
    </source>
</evidence>
<evidence type="ECO:0000313" key="4">
    <source>
        <dbReference type="EMBL" id="MDN0073979.1"/>
    </source>
</evidence>
<dbReference type="InterPro" id="IPR000182">
    <property type="entry name" value="GNAT_dom"/>
</dbReference>
<proteinExistence type="predicted"/>
<keyword evidence="5" id="KW-1185">Reference proteome</keyword>
<keyword evidence="2 4" id="KW-0012">Acyltransferase</keyword>
<protein>
    <submittedName>
        <fullName evidence="4">GNAT family N-acetyltransferase</fullName>
        <ecNumber evidence="4">2.3.1.-</ecNumber>
    </submittedName>
</protein>
<dbReference type="Gene3D" id="3.40.630.30">
    <property type="match status" value="1"/>
</dbReference>
<organism evidence="4 5">
    <name type="scientific">Crenobacter oryzisoli</name>
    <dbReference type="NCBI Taxonomy" id="3056844"/>
    <lineage>
        <taxon>Bacteria</taxon>
        <taxon>Pseudomonadati</taxon>
        <taxon>Pseudomonadota</taxon>
        <taxon>Betaproteobacteria</taxon>
        <taxon>Neisseriales</taxon>
        <taxon>Neisseriaceae</taxon>
        <taxon>Crenobacter</taxon>
    </lineage>
</organism>
<evidence type="ECO:0000313" key="5">
    <source>
        <dbReference type="Proteomes" id="UP001168540"/>
    </source>
</evidence>
<dbReference type="CDD" id="cd04301">
    <property type="entry name" value="NAT_SF"/>
    <property type="match status" value="1"/>
</dbReference>
<dbReference type="InterPro" id="IPR050832">
    <property type="entry name" value="Bact_Acetyltransf"/>
</dbReference>
<feature type="domain" description="N-acetyltransferase" evidence="3">
    <location>
        <begin position="1"/>
        <end position="155"/>
    </location>
</feature>
<keyword evidence="1 4" id="KW-0808">Transferase</keyword>
<dbReference type="SUPFAM" id="SSF55729">
    <property type="entry name" value="Acyl-CoA N-acyltransferases (Nat)"/>
    <property type="match status" value="1"/>
</dbReference>
<reference evidence="4" key="1">
    <citation type="submission" date="2023-06" db="EMBL/GenBank/DDBJ databases">
        <authorList>
            <person name="Zhang S."/>
        </authorList>
    </citation>
    <scope>NUCLEOTIDE SEQUENCE</scope>
    <source>
        <strain evidence="4">SG2303</strain>
    </source>
</reference>
<dbReference type="EC" id="2.3.1.-" evidence="4"/>
<dbReference type="Pfam" id="PF00583">
    <property type="entry name" value="Acetyltransf_1"/>
    <property type="match status" value="1"/>
</dbReference>
<dbReference type="GO" id="GO:0016746">
    <property type="term" value="F:acyltransferase activity"/>
    <property type="evidence" value="ECO:0007669"/>
    <property type="project" value="UniProtKB-KW"/>
</dbReference>
<evidence type="ECO:0000256" key="1">
    <source>
        <dbReference type="ARBA" id="ARBA00022679"/>
    </source>
</evidence>
<sequence>MELHEAGTGELATLTDWIADAQECLSWGGPRVRFPLEPEALAEQLVVAPGNSYWLYDAGRRIGFGQLLERGPGRLHLARILIDPARRGQGGGRALVAGLVEQARQRKAESATLNVYRWNPAARTLYQSLGFVATSPPAAEEVRGDDVIFMSMTLSASR</sequence>
<name>A0ABT7XJL6_9NEIS</name>
<dbReference type="PANTHER" id="PTHR43877">
    <property type="entry name" value="AMINOALKYLPHOSPHONATE N-ACETYLTRANSFERASE-RELATED-RELATED"/>
    <property type="match status" value="1"/>
</dbReference>
<gene>
    <name evidence="4" type="ORF">QU481_03605</name>
</gene>
<dbReference type="EMBL" id="JAUEDK010000004">
    <property type="protein sequence ID" value="MDN0073979.1"/>
    <property type="molecule type" value="Genomic_DNA"/>
</dbReference>
<accession>A0ABT7XJL6</accession>